<accession>A0A4R0RYS2</accession>
<dbReference type="PANTHER" id="PTHR36223:SF1">
    <property type="entry name" value="TRANSCRIPTION ELONGATION FACTOR EAF N-TERMINAL DOMAIN-CONTAINING PROTEIN"/>
    <property type="match status" value="1"/>
</dbReference>
<dbReference type="AlphaFoldDB" id="A0A4R0RYS2"/>
<feature type="domain" description="DUF7918" evidence="3">
    <location>
        <begin position="411"/>
        <end position="604"/>
    </location>
</feature>
<reference evidence="4 5" key="1">
    <citation type="submission" date="2018-11" db="EMBL/GenBank/DDBJ databases">
        <title>Genome assembly of Steccherinum ochraceum LE-BIN_3174, the white-rot fungus of the Steccherinaceae family (The Residual Polyporoid clade, Polyporales, Basidiomycota).</title>
        <authorList>
            <person name="Fedorova T.V."/>
            <person name="Glazunova O.A."/>
            <person name="Landesman E.O."/>
            <person name="Moiseenko K.V."/>
            <person name="Psurtseva N.V."/>
            <person name="Savinova O.S."/>
            <person name="Shakhova N.V."/>
            <person name="Tyazhelova T.V."/>
            <person name="Vasina D.V."/>
        </authorList>
    </citation>
    <scope>NUCLEOTIDE SEQUENCE [LARGE SCALE GENOMIC DNA]</scope>
    <source>
        <strain evidence="4 5">LE-BIN_3174</strain>
    </source>
</reference>
<evidence type="ECO:0000259" key="3">
    <source>
        <dbReference type="Pfam" id="PF25534"/>
    </source>
</evidence>
<keyword evidence="5" id="KW-1185">Reference proteome</keyword>
<gene>
    <name evidence="4" type="ORF">EIP91_010972</name>
</gene>
<dbReference type="EMBL" id="RWJN01000069">
    <property type="protein sequence ID" value="TCD68334.1"/>
    <property type="molecule type" value="Genomic_DNA"/>
</dbReference>
<proteinExistence type="predicted"/>
<feature type="region of interest" description="Disordered" evidence="2">
    <location>
        <begin position="206"/>
        <end position="245"/>
    </location>
</feature>
<dbReference type="STRING" id="92696.A0A4R0RYS2"/>
<dbReference type="OrthoDB" id="3364132at2759"/>
<evidence type="ECO:0000256" key="2">
    <source>
        <dbReference type="SAM" id="MobiDB-lite"/>
    </source>
</evidence>
<dbReference type="Proteomes" id="UP000292702">
    <property type="component" value="Unassembled WGS sequence"/>
</dbReference>
<sequence>MVGTWRVSASILVNGAELKEYGTEEKCAEKSASCYVPSQTGQAFKIRFKNDSTDRVIFAIHVDGVRVMGQILAPKFSHIVEGVNVTATTHRPFTFGKIRLTDHEDALHGGAVPSLGCIELKACRIKTGYDVPERVADRSVMLRNDALHERSKKSGTHRVVLGAVTSRSAISVVKPSYIDPPSKPYAQIKFVYRPADILQAQGIMPIPPKLVSPKKSPTKVPHKRQNEEPHAPVPHPVKRLPTSSPSLKRAVKREELERVDDLAEKEERLAALKAELERAQAEVDAARSGVGVRWDAVARWDVVAQWDVISKDTHRLLHTSERTFFSLFSTAIRQPHAWFSLSFVLSEWQRAVMSKRMVNAPHIIVAFKMRMACTSLLARLSLAPSLLDSHDPPTLTVRDMSVGIRTYRAKSKLEEYKVERPDLETATCYVASKAGEMFGVAISNNSNTHSISVRVCMDGVFVGSWICGPLESGTTNGITTASNDLLPFKFAELVLTDDDRFLPSDRSKWNNLGCIELEVFRVTTGSKVFASSSGTIPSDLSTEAIHERSKKDGTHRIILGYPEFRMGYDTWYTTSLVDPPERPYAKIKFVYKPYDILRAQGIIPSPTRTPTVARASHSRNGRSYQPYSRIGRRRTGLEDHIHSLLMGIRLQHAAQAESREAYLAALEEERRRVQAEIDAANPAPRIKREPSVISVPPPPPGERIVIDLTED</sequence>
<dbReference type="PANTHER" id="PTHR36223">
    <property type="entry name" value="BETA-LACTAMASE-TYPE TRANSPEPTIDASE FOLD DOMAIN CONTAINING PROTEIN"/>
    <property type="match status" value="1"/>
</dbReference>
<feature type="region of interest" description="Disordered" evidence="2">
    <location>
        <begin position="607"/>
        <end position="626"/>
    </location>
</feature>
<evidence type="ECO:0000313" key="5">
    <source>
        <dbReference type="Proteomes" id="UP000292702"/>
    </source>
</evidence>
<dbReference type="Pfam" id="PF25534">
    <property type="entry name" value="DUF7918"/>
    <property type="match status" value="2"/>
</dbReference>
<feature type="domain" description="DUF7918" evidence="3">
    <location>
        <begin position="7"/>
        <end position="205"/>
    </location>
</feature>
<name>A0A4R0RYS2_9APHY</name>
<keyword evidence="1" id="KW-0175">Coiled coil</keyword>
<evidence type="ECO:0000256" key="1">
    <source>
        <dbReference type="SAM" id="Coils"/>
    </source>
</evidence>
<protein>
    <recommendedName>
        <fullName evidence="3">DUF7918 domain-containing protein</fullName>
    </recommendedName>
</protein>
<dbReference type="InterPro" id="IPR057678">
    <property type="entry name" value="DUF7918"/>
</dbReference>
<evidence type="ECO:0000313" key="4">
    <source>
        <dbReference type="EMBL" id="TCD68334.1"/>
    </source>
</evidence>
<organism evidence="4 5">
    <name type="scientific">Steccherinum ochraceum</name>
    <dbReference type="NCBI Taxonomy" id="92696"/>
    <lineage>
        <taxon>Eukaryota</taxon>
        <taxon>Fungi</taxon>
        <taxon>Dikarya</taxon>
        <taxon>Basidiomycota</taxon>
        <taxon>Agaricomycotina</taxon>
        <taxon>Agaricomycetes</taxon>
        <taxon>Polyporales</taxon>
        <taxon>Steccherinaceae</taxon>
        <taxon>Steccherinum</taxon>
    </lineage>
</organism>
<comment type="caution">
    <text evidence="4">The sequence shown here is derived from an EMBL/GenBank/DDBJ whole genome shotgun (WGS) entry which is preliminary data.</text>
</comment>
<feature type="region of interest" description="Disordered" evidence="2">
    <location>
        <begin position="678"/>
        <end position="701"/>
    </location>
</feature>
<feature type="coiled-coil region" evidence="1">
    <location>
        <begin position="259"/>
        <end position="289"/>
    </location>
</feature>